<protein>
    <submittedName>
        <fullName evidence="1">Uncharacterized protein</fullName>
    </submittedName>
</protein>
<name>A0A0E4CQ67_MYCLN</name>
<gene>
    <name evidence="1" type="ORF">BN1232_04730</name>
</gene>
<evidence type="ECO:0000313" key="1">
    <source>
        <dbReference type="EMBL" id="CQD19963.1"/>
    </source>
</evidence>
<dbReference type="AlphaFoldDB" id="A0A0E4CQ67"/>
<accession>A0A0E4CQ67</accession>
<organism evidence="1 2">
    <name type="scientific">Mycobacterium lentiflavum</name>
    <dbReference type="NCBI Taxonomy" id="141349"/>
    <lineage>
        <taxon>Bacteria</taxon>
        <taxon>Bacillati</taxon>
        <taxon>Actinomycetota</taxon>
        <taxon>Actinomycetes</taxon>
        <taxon>Mycobacteriales</taxon>
        <taxon>Mycobacteriaceae</taxon>
        <taxon>Mycobacterium</taxon>
        <taxon>Mycobacterium simiae complex</taxon>
    </lineage>
</organism>
<sequence length="81" mass="8793">MIEMWGTKSPLSPGPIETSVTMQYTNVATNAPSVSWVPRSRMKFHSIRGPNCVDASVNVTMVIEKTMPTTVITEAAIAVNI</sequence>
<dbReference type="EMBL" id="CTEE01000001">
    <property type="protein sequence ID" value="CQD19963.1"/>
    <property type="molecule type" value="Genomic_DNA"/>
</dbReference>
<proteinExistence type="predicted"/>
<reference evidence="1 2" key="1">
    <citation type="submission" date="2015-03" db="EMBL/GenBank/DDBJ databases">
        <authorList>
            <person name="Urmite Genomes"/>
        </authorList>
    </citation>
    <scope>NUCLEOTIDE SEQUENCE [LARGE SCALE GENOMIC DNA]</scope>
    <source>
        <strain evidence="1 2">CSUR P1491</strain>
    </source>
</reference>
<evidence type="ECO:0000313" key="2">
    <source>
        <dbReference type="Proteomes" id="UP000199251"/>
    </source>
</evidence>
<dbReference type="Proteomes" id="UP000199251">
    <property type="component" value="Unassembled WGS sequence"/>
</dbReference>